<gene>
    <name evidence="2" type="ORF">MELLADRAFT_113396</name>
</gene>
<evidence type="ECO:0000313" key="3">
    <source>
        <dbReference type="Proteomes" id="UP000001072"/>
    </source>
</evidence>
<keyword evidence="3" id="KW-1185">Reference proteome</keyword>
<dbReference type="KEGG" id="mlr:MELLADRAFT_113396"/>
<dbReference type="HOGENOM" id="CLU_1448008_0_0_1"/>
<feature type="compositionally biased region" description="Basic residues" evidence="1">
    <location>
        <begin position="143"/>
        <end position="153"/>
    </location>
</feature>
<evidence type="ECO:0008006" key="4">
    <source>
        <dbReference type="Google" id="ProtNLM"/>
    </source>
</evidence>
<evidence type="ECO:0000256" key="1">
    <source>
        <dbReference type="SAM" id="MobiDB-lite"/>
    </source>
</evidence>
<feature type="region of interest" description="Disordered" evidence="1">
    <location>
        <begin position="117"/>
        <end position="158"/>
    </location>
</feature>
<dbReference type="VEuPathDB" id="FungiDB:MELLADRAFT_113396"/>
<protein>
    <recommendedName>
        <fullName evidence="4">C3H1-type domain-containing protein</fullName>
    </recommendedName>
</protein>
<proteinExistence type="predicted"/>
<dbReference type="GeneID" id="18924966"/>
<name>F4S9Q7_MELLP</name>
<dbReference type="InParanoid" id="F4S9Q7"/>
<evidence type="ECO:0000313" key="2">
    <source>
        <dbReference type="EMBL" id="EGF98626.1"/>
    </source>
</evidence>
<dbReference type="Proteomes" id="UP000001072">
    <property type="component" value="Unassembled WGS sequence"/>
</dbReference>
<accession>F4S9Q7</accession>
<organism evidence="3">
    <name type="scientific">Melampsora larici-populina (strain 98AG31 / pathotype 3-4-7)</name>
    <name type="common">Poplar leaf rust fungus</name>
    <dbReference type="NCBI Taxonomy" id="747676"/>
    <lineage>
        <taxon>Eukaryota</taxon>
        <taxon>Fungi</taxon>
        <taxon>Dikarya</taxon>
        <taxon>Basidiomycota</taxon>
        <taxon>Pucciniomycotina</taxon>
        <taxon>Pucciniomycetes</taxon>
        <taxon>Pucciniales</taxon>
        <taxon>Melampsoraceae</taxon>
        <taxon>Melampsora</taxon>
    </lineage>
</organism>
<dbReference type="RefSeq" id="XP_007418114.1">
    <property type="nucleotide sequence ID" value="XM_007418052.1"/>
</dbReference>
<sequence>MTSGSSKASTVLLPKRSRTVINHWKDLMAVASHAYIAAFPPAAVSIKKYFDYIFGLPGLFQAKVNWEDVRDFDVEMRKEFSSRPWLVWGDYTHESLRGIDNRVLYSAASRLSRTARAAIPTSLPPRAETQSTPYTTKAPRPAQPKKPRGRRNKPNYTVKPAKGVSIADQICNNWNLGVCPHADDECDRIHNLCNKVGCDGTHQGGVAHK</sequence>
<dbReference type="AlphaFoldDB" id="F4S9Q7"/>
<dbReference type="EMBL" id="GL883172">
    <property type="protein sequence ID" value="EGF98626.1"/>
    <property type="molecule type" value="Genomic_DNA"/>
</dbReference>
<reference evidence="3" key="1">
    <citation type="journal article" date="2011" name="Proc. Natl. Acad. Sci. U.S.A.">
        <title>Obligate biotrophy features unraveled by the genomic analysis of rust fungi.</title>
        <authorList>
            <person name="Duplessis S."/>
            <person name="Cuomo C.A."/>
            <person name="Lin Y.-C."/>
            <person name="Aerts A."/>
            <person name="Tisserant E."/>
            <person name="Veneault-Fourrey C."/>
            <person name="Joly D.L."/>
            <person name="Hacquard S."/>
            <person name="Amselem J."/>
            <person name="Cantarel B.L."/>
            <person name="Chiu R."/>
            <person name="Coutinho P.M."/>
            <person name="Feau N."/>
            <person name="Field M."/>
            <person name="Frey P."/>
            <person name="Gelhaye E."/>
            <person name="Goldberg J."/>
            <person name="Grabherr M.G."/>
            <person name="Kodira C.D."/>
            <person name="Kohler A."/>
            <person name="Kuees U."/>
            <person name="Lindquist E.A."/>
            <person name="Lucas S.M."/>
            <person name="Mago R."/>
            <person name="Mauceli E."/>
            <person name="Morin E."/>
            <person name="Murat C."/>
            <person name="Pangilinan J.L."/>
            <person name="Park R."/>
            <person name="Pearson M."/>
            <person name="Quesneville H."/>
            <person name="Rouhier N."/>
            <person name="Sakthikumar S."/>
            <person name="Salamov A.A."/>
            <person name="Schmutz J."/>
            <person name="Selles B."/>
            <person name="Shapiro H."/>
            <person name="Tanguay P."/>
            <person name="Tuskan G.A."/>
            <person name="Henrissat B."/>
            <person name="Van de Peer Y."/>
            <person name="Rouze P."/>
            <person name="Ellis J.G."/>
            <person name="Dodds P.N."/>
            <person name="Schein J.E."/>
            <person name="Zhong S."/>
            <person name="Hamelin R.C."/>
            <person name="Grigoriev I.V."/>
            <person name="Szabo L.J."/>
            <person name="Martin F."/>
        </authorList>
    </citation>
    <scope>NUCLEOTIDE SEQUENCE [LARGE SCALE GENOMIC DNA]</scope>
    <source>
        <strain evidence="3">98AG31 / pathotype 3-4-7</strain>
    </source>
</reference>